<dbReference type="Pfam" id="PF00646">
    <property type="entry name" value="F-box"/>
    <property type="match status" value="1"/>
</dbReference>
<sequence>MDTLNRDCLSQIFLNLDFIERVRLEHVCRMFYYVLHQQSTFCDNVKLDISQFLINTSTDYYQQVSVDGSLAPQNRSDPDSAQVSMASKRDSLSFLPTVVGVIERCGRYVQQLSFGQRWLRISQPIIDCIADNCNRLCVVDLGAVILSADLSPLLERIAPQLQEFSLEETSWVQNYFKDMKRLRKLNMRSAMFKLTKLADLSPTVRSIEIGGAHSFPSEVLIKFLQEHPDLEEFRASPAPMLDEDIITAIGSLENLRHLALGHSFNTDLQFDQLSNLTNLETLRLNDVFGLSEMSLRLILSPAQNLQQISLTNCKNILDYTALGCCGCLDSLEIRNTTQLGNEDLFTLCTYGNLKRLTITNCFNVSTRGVNIALMRCQLKELTINKCGLVTDEMMYTLASTQRELETISIQECASITSKGVSALAWLRNVHLLREVDVSRNRNVDDTVVRNLHTALVTSAKRRSPEPLLSKTEVKEKPQKRLIMYIFDTSISREVEQEVKDWITLC</sequence>
<dbReference type="SMART" id="SM00256">
    <property type="entry name" value="FBOX"/>
    <property type="match status" value="1"/>
</dbReference>
<evidence type="ECO:0000313" key="3">
    <source>
        <dbReference type="EMBL" id="EPB71119.1"/>
    </source>
</evidence>
<reference evidence="3 4" key="1">
    <citation type="submission" date="2013-05" db="EMBL/GenBank/DDBJ databases">
        <title>Draft genome of the parasitic nematode Anyclostoma ceylanicum.</title>
        <authorList>
            <person name="Mitreva M."/>
        </authorList>
    </citation>
    <scope>NUCLEOTIDE SEQUENCE [LARGE SCALE GENOMIC DNA]</scope>
</reference>
<evidence type="ECO:0000313" key="4">
    <source>
        <dbReference type="Proteomes" id="UP000054495"/>
    </source>
</evidence>
<dbReference type="InterPro" id="IPR006553">
    <property type="entry name" value="Leu-rich_rpt_Cys-con_subtyp"/>
</dbReference>
<dbReference type="SUPFAM" id="SSF52047">
    <property type="entry name" value="RNI-like"/>
    <property type="match status" value="1"/>
</dbReference>
<evidence type="ECO:0000259" key="2">
    <source>
        <dbReference type="SMART" id="SM00256"/>
    </source>
</evidence>
<dbReference type="GO" id="GO:0031146">
    <property type="term" value="P:SCF-dependent proteasomal ubiquitin-dependent protein catabolic process"/>
    <property type="evidence" value="ECO:0007669"/>
    <property type="project" value="TreeGrafter"/>
</dbReference>
<proteinExistence type="predicted"/>
<dbReference type="Proteomes" id="UP000054495">
    <property type="component" value="Unassembled WGS sequence"/>
</dbReference>
<keyword evidence="1" id="KW-0833">Ubl conjugation pathway</keyword>
<dbReference type="GO" id="GO:0019005">
    <property type="term" value="C:SCF ubiquitin ligase complex"/>
    <property type="evidence" value="ECO:0007669"/>
    <property type="project" value="TreeGrafter"/>
</dbReference>
<accession>A0A0D6LGK6</accession>
<dbReference type="SUPFAM" id="SSF81383">
    <property type="entry name" value="F-box domain"/>
    <property type="match status" value="1"/>
</dbReference>
<dbReference type="InterPro" id="IPR032675">
    <property type="entry name" value="LRR_dom_sf"/>
</dbReference>
<organism evidence="3 4">
    <name type="scientific">Ancylostoma ceylanicum</name>
    <dbReference type="NCBI Taxonomy" id="53326"/>
    <lineage>
        <taxon>Eukaryota</taxon>
        <taxon>Metazoa</taxon>
        <taxon>Ecdysozoa</taxon>
        <taxon>Nematoda</taxon>
        <taxon>Chromadorea</taxon>
        <taxon>Rhabditida</taxon>
        <taxon>Rhabditina</taxon>
        <taxon>Rhabditomorpha</taxon>
        <taxon>Strongyloidea</taxon>
        <taxon>Ancylostomatidae</taxon>
        <taxon>Ancylostomatinae</taxon>
        <taxon>Ancylostoma</taxon>
    </lineage>
</organism>
<dbReference type="Gene3D" id="3.80.10.10">
    <property type="entry name" value="Ribonuclease Inhibitor"/>
    <property type="match status" value="2"/>
</dbReference>
<gene>
    <name evidence="3" type="ORF">ANCCEY_09780</name>
</gene>
<keyword evidence="4" id="KW-1185">Reference proteome</keyword>
<dbReference type="AlphaFoldDB" id="A0A0D6LGK6"/>
<dbReference type="EMBL" id="KE125135">
    <property type="protein sequence ID" value="EPB71119.1"/>
    <property type="molecule type" value="Genomic_DNA"/>
</dbReference>
<protein>
    <recommendedName>
        <fullName evidence="2">F-box domain-containing protein</fullName>
    </recommendedName>
</protein>
<dbReference type="InterPro" id="IPR036047">
    <property type="entry name" value="F-box-like_dom_sf"/>
</dbReference>
<evidence type="ECO:0000256" key="1">
    <source>
        <dbReference type="ARBA" id="ARBA00022786"/>
    </source>
</evidence>
<name>A0A0D6LGK6_9BILA</name>
<dbReference type="InterPro" id="IPR001810">
    <property type="entry name" value="F-box_dom"/>
</dbReference>
<dbReference type="SMART" id="SM00367">
    <property type="entry name" value="LRR_CC"/>
    <property type="match status" value="4"/>
</dbReference>
<dbReference type="PANTHER" id="PTHR13318">
    <property type="entry name" value="PARTNER OF PAIRED, ISOFORM B-RELATED"/>
    <property type="match status" value="1"/>
</dbReference>
<feature type="domain" description="F-box" evidence="2">
    <location>
        <begin position="4"/>
        <end position="44"/>
    </location>
</feature>